<feature type="region of interest" description="Disordered" evidence="1">
    <location>
        <begin position="885"/>
        <end position="977"/>
    </location>
</feature>
<dbReference type="AlphaFoldDB" id="A0A1D3D480"/>
<feature type="compositionally biased region" description="Basic and acidic residues" evidence="1">
    <location>
        <begin position="218"/>
        <end position="240"/>
    </location>
</feature>
<feature type="compositionally biased region" description="Basic and acidic residues" evidence="1">
    <location>
        <begin position="554"/>
        <end position="569"/>
    </location>
</feature>
<feature type="region of interest" description="Disordered" evidence="1">
    <location>
        <begin position="299"/>
        <end position="596"/>
    </location>
</feature>
<protein>
    <recommendedName>
        <fullName evidence="4">Rhoptry neck protein RON6</fullName>
    </recommendedName>
</protein>
<evidence type="ECO:0000313" key="2">
    <source>
        <dbReference type="EMBL" id="OEH78256.1"/>
    </source>
</evidence>
<dbReference type="EMBL" id="JROU02000805">
    <property type="protein sequence ID" value="OEH78256.1"/>
    <property type="molecule type" value="Genomic_DNA"/>
</dbReference>
<feature type="region of interest" description="Disordered" evidence="1">
    <location>
        <begin position="211"/>
        <end position="242"/>
    </location>
</feature>
<evidence type="ECO:0000256" key="1">
    <source>
        <dbReference type="SAM" id="MobiDB-lite"/>
    </source>
</evidence>
<feature type="compositionally biased region" description="Basic and acidic residues" evidence="1">
    <location>
        <begin position="533"/>
        <end position="543"/>
    </location>
</feature>
<proteinExistence type="predicted"/>
<comment type="caution">
    <text evidence="2">The sequence shown here is derived from an EMBL/GenBank/DDBJ whole genome shotgun (WGS) entry which is preliminary data.</text>
</comment>
<feature type="compositionally biased region" description="Low complexity" evidence="1">
    <location>
        <begin position="570"/>
        <end position="580"/>
    </location>
</feature>
<evidence type="ECO:0000313" key="3">
    <source>
        <dbReference type="Proteomes" id="UP000095192"/>
    </source>
</evidence>
<dbReference type="InParanoid" id="A0A1D3D480"/>
<dbReference type="Proteomes" id="UP000095192">
    <property type="component" value="Unassembled WGS sequence"/>
</dbReference>
<sequence length="977" mass="105372">MLLHALSQTNGGSGVPRGGFLVSHCEQATATQTRLSIKGSPLPSRLLPLASHRGWKRVMRQLVCCALLGVLAWVGQAHCQARDTWPSRHNGVGFSLLQLTSLKKSTEPNAEVEEARGAVKGGGDGKPTVAGSVVDPFSAAQVLSTDSFKKQLLAKVHLHRTPDEAADGTKPTDTTPSLLEEQNQVKEATQRSAATGFPKAGAWLQLKRVNAEGESEASNDRHREIEKDEAVGEVTDKADDTNEDTTELKLPANFHFPRIQQHLPVLAEFFENTQDLDDDEVLDNKNDMRVGNKLRNVAEKNEGALKSESRTAAMEAPATSLVESTSTTAGKADGETAKESKSEEDEAEEEEGSEAEPQSSEEPKTGKPESRQEGNSTKASGAEESQNNKSSQEAAGSSKEAAEGTAKEEESSKASAEQKDSQEAAGSSKEAAEGTAKEEESSKASAEQKDSQESAGSSKEAAEGTAKDEESSKASAEHDSLHGTSVREEAPFPKENRGSHNEGSISSHNDASATEKEDKTPNKSNNSAQGAETKAEEDVHSATESKVSNGKIAAEAKRADEQQSRHDATAKATKAVTAPPEKTEKEKEEEQHVHNKEVAEKATKLANMQRMEQEALLKLHMLGEGGPRKSVQLPSGTSSMSVQDEEQHRQLEKATKTAQSLTMHLRVQRELKQREMAIKQKEIAHLNLLKHIQVLMQSAVSSAWNKLTDELPLAVSGEERKTQGSLAKKTGISALDCPVECAPKTCDNKPTFPTHCFPANDPLPQALFIKGNNMHSCLKLMAVHRKTECSPADAQSVLSAVKDSQNAENSPPPRVLENGVIFENIQIRSPGEYKLCMLQYWIPPRSPKGEVIVLGVDEIGTVLVQDITHVQKQISQKEAEAAAAAAQREAAEVSREVRPLPVPIPSQEDENNEGEGNGTEEAKTTLKNETNAGASVNPHLAGERGKNDEIREQGDKNEAEENLSHREAGHRPGTSDT</sequence>
<organism evidence="2 3">
    <name type="scientific">Cyclospora cayetanensis</name>
    <dbReference type="NCBI Taxonomy" id="88456"/>
    <lineage>
        <taxon>Eukaryota</taxon>
        <taxon>Sar</taxon>
        <taxon>Alveolata</taxon>
        <taxon>Apicomplexa</taxon>
        <taxon>Conoidasida</taxon>
        <taxon>Coccidia</taxon>
        <taxon>Eucoccidiorida</taxon>
        <taxon>Eimeriorina</taxon>
        <taxon>Eimeriidae</taxon>
        <taxon>Cyclospora</taxon>
    </lineage>
</organism>
<feature type="region of interest" description="Disordered" evidence="1">
    <location>
        <begin position="105"/>
        <end position="127"/>
    </location>
</feature>
<feature type="compositionally biased region" description="Basic and acidic residues" evidence="1">
    <location>
        <begin position="299"/>
        <end position="309"/>
    </location>
</feature>
<feature type="compositionally biased region" description="Basic and acidic residues" evidence="1">
    <location>
        <begin position="400"/>
        <end position="422"/>
    </location>
</feature>
<feature type="region of interest" description="Disordered" evidence="1">
    <location>
        <begin position="159"/>
        <end position="178"/>
    </location>
</feature>
<feature type="compositionally biased region" description="Basic and acidic residues" evidence="1">
    <location>
        <begin position="581"/>
        <end position="596"/>
    </location>
</feature>
<accession>A0A1D3D480</accession>
<evidence type="ECO:0008006" key="4">
    <source>
        <dbReference type="Google" id="ProtNLM"/>
    </source>
</evidence>
<feature type="compositionally biased region" description="Basic and acidic residues" evidence="1">
    <location>
        <begin position="889"/>
        <end position="898"/>
    </location>
</feature>
<dbReference type="VEuPathDB" id="ToxoDB:LOC34617854"/>
<feature type="compositionally biased region" description="Acidic residues" evidence="1">
    <location>
        <begin position="342"/>
        <end position="354"/>
    </location>
</feature>
<keyword evidence="3" id="KW-1185">Reference proteome</keyword>
<feature type="compositionally biased region" description="Basic and acidic residues" evidence="1">
    <location>
        <begin position="332"/>
        <end position="341"/>
    </location>
</feature>
<feature type="compositionally biased region" description="Basic and acidic residues" evidence="1">
    <location>
        <begin position="430"/>
        <end position="452"/>
    </location>
</feature>
<gene>
    <name evidence="2" type="ORF">cyc_00732</name>
</gene>
<feature type="compositionally biased region" description="Polar residues" evidence="1">
    <location>
        <begin position="373"/>
        <end position="388"/>
    </location>
</feature>
<feature type="compositionally biased region" description="Basic and acidic residues" evidence="1">
    <location>
        <begin position="941"/>
        <end position="970"/>
    </location>
</feature>
<feature type="compositionally biased region" description="Basic and acidic residues" evidence="1">
    <location>
        <begin position="460"/>
        <end position="500"/>
    </location>
</feature>
<feature type="compositionally biased region" description="Polar residues" evidence="1">
    <location>
        <begin position="501"/>
        <end position="512"/>
    </location>
</feature>
<feature type="compositionally biased region" description="Low complexity" evidence="1">
    <location>
        <begin position="389"/>
        <end position="399"/>
    </location>
</feature>
<reference evidence="2 3" key="1">
    <citation type="journal article" date="2016" name="BMC Genomics">
        <title>Comparative genomics reveals Cyclospora cayetanensis possesses coccidia-like metabolism and invasion components but unique surface antigens.</title>
        <authorList>
            <person name="Liu S."/>
            <person name="Wang L."/>
            <person name="Zheng H."/>
            <person name="Xu Z."/>
            <person name="Roellig D.M."/>
            <person name="Li N."/>
            <person name="Frace M.A."/>
            <person name="Tang K."/>
            <person name="Arrowood M.J."/>
            <person name="Moss D.M."/>
            <person name="Zhang L."/>
            <person name="Feng Y."/>
            <person name="Xiao L."/>
        </authorList>
    </citation>
    <scope>NUCLEOTIDE SEQUENCE [LARGE SCALE GENOMIC DNA]</scope>
    <source>
        <strain evidence="2 3">CHN_HEN01</strain>
    </source>
</reference>
<feature type="compositionally biased region" description="Basic and acidic residues" evidence="1">
    <location>
        <begin position="361"/>
        <end position="372"/>
    </location>
</feature>
<name>A0A1D3D480_9EIME</name>
<dbReference type="VEuPathDB" id="ToxoDB:cyc_00732"/>